<keyword evidence="2" id="KW-1185">Reference proteome</keyword>
<accession>A0ACC0SYH1</accession>
<protein>
    <submittedName>
        <fullName evidence="1">Uncharacterized protein</fullName>
    </submittedName>
</protein>
<organism evidence="1 2">
    <name type="scientific">Populus trichocarpa</name>
    <name type="common">Western balsam poplar</name>
    <name type="synonym">Populus balsamifera subsp. trichocarpa</name>
    <dbReference type="NCBI Taxonomy" id="3694"/>
    <lineage>
        <taxon>Eukaryota</taxon>
        <taxon>Viridiplantae</taxon>
        <taxon>Streptophyta</taxon>
        <taxon>Embryophyta</taxon>
        <taxon>Tracheophyta</taxon>
        <taxon>Spermatophyta</taxon>
        <taxon>Magnoliopsida</taxon>
        <taxon>eudicotyledons</taxon>
        <taxon>Gunneridae</taxon>
        <taxon>Pentapetalae</taxon>
        <taxon>rosids</taxon>
        <taxon>fabids</taxon>
        <taxon>Malpighiales</taxon>
        <taxon>Salicaceae</taxon>
        <taxon>Saliceae</taxon>
        <taxon>Populus</taxon>
    </lineage>
</organism>
<dbReference type="Proteomes" id="UP000006729">
    <property type="component" value="Chromosome 5"/>
</dbReference>
<reference evidence="1 2" key="1">
    <citation type="journal article" date="2006" name="Science">
        <title>The genome of black cottonwood, Populus trichocarpa (Torr. &amp; Gray).</title>
        <authorList>
            <person name="Tuskan G.A."/>
            <person name="Difazio S."/>
            <person name="Jansson S."/>
            <person name="Bohlmann J."/>
            <person name="Grigoriev I."/>
            <person name="Hellsten U."/>
            <person name="Putnam N."/>
            <person name="Ralph S."/>
            <person name="Rombauts S."/>
            <person name="Salamov A."/>
            <person name="Schein J."/>
            <person name="Sterck L."/>
            <person name="Aerts A."/>
            <person name="Bhalerao R.R."/>
            <person name="Bhalerao R.P."/>
            <person name="Blaudez D."/>
            <person name="Boerjan W."/>
            <person name="Brun A."/>
            <person name="Brunner A."/>
            <person name="Busov V."/>
            <person name="Campbell M."/>
            <person name="Carlson J."/>
            <person name="Chalot M."/>
            <person name="Chapman J."/>
            <person name="Chen G.L."/>
            <person name="Cooper D."/>
            <person name="Coutinho P.M."/>
            <person name="Couturier J."/>
            <person name="Covert S."/>
            <person name="Cronk Q."/>
            <person name="Cunningham R."/>
            <person name="Davis J."/>
            <person name="Degroeve S."/>
            <person name="Dejardin A."/>
            <person name="Depamphilis C."/>
            <person name="Detter J."/>
            <person name="Dirks B."/>
            <person name="Dubchak I."/>
            <person name="Duplessis S."/>
            <person name="Ehlting J."/>
            <person name="Ellis B."/>
            <person name="Gendler K."/>
            <person name="Goodstein D."/>
            <person name="Gribskov M."/>
            <person name="Grimwood J."/>
            <person name="Groover A."/>
            <person name="Gunter L."/>
            <person name="Hamberger B."/>
            <person name="Heinze B."/>
            <person name="Helariutta Y."/>
            <person name="Henrissat B."/>
            <person name="Holligan D."/>
            <person name="Holt R."/>
            <person name="Huang W."/>
            <person name="Islam-Faridi N."/>
            <person name="Jones S."/>
            <person name="Jones-Rhoades M."/>
            <person name="Jorgensen R."/>
            <person name="Joshi C."/>
            <person name="Kangasjarvi J."/>
            <person name="Karlsson J."/>
            <person name="Kelleher C."/>
            <person name="Kirkpatrick R."/>
            <person name="Kirst M."/>
            <person name="Kohler A."/>
            <person name="Kalluri U."/>
            <person name="Larimer F."/>
            <person name="Leebens-Mack J."/>
            <person name="Leple J.C."/>
            <person name="Locascio P."/>
            <person name="Lou Y."/>
            <person name="Lucas S."/>
            <person name="Martin F."/>
            <person name="Montanini B."/>
            <person name="Napoli C."/>
            <person name="Nelson D.R."/>
            <person name="Nelson C."/>
            <person name="Nieminen K."/>
            <person name="Nilsson O."/>
            <person name="Pereda V."/>
            <person name="Peter G."/>
            <person name="Philippe R."/>
            <person name="Pilate G."/>
            <person name="Poliakov A."/>
            <person name="Razumovskaya J."/>
            <person name="Richardson P."/>
            <person name="Rinaldi C."/>
            <person name="Ritland K."/>
            <person name="Rouze P."/>
            <person name="Ryaboy D."/>
            <person name="Schmutz J."/>
            <person name="Schrader J."/>
            <person name="Segerman B."/>
            <person name="Shin H."/>
            <person name="Siddiqui A."/>
            <person name="Sterky F."/>
            <person name="Terry A."/>
            <person name="Tsai C.J."/>
            <person name="Uberbacher E."/>
            <person name="Unneberg P."/>
            <person name="Vahala J."/>
            <person name="Wall K."/>
            <person name="Wessler S."/>
            <person name="Yang G."/>
            <person name="Yin T."/>
            <person name="Douglas C."/>
            <person name="Marra M."/>
            <person name="Sandberg G."/>
            <person name="Van de Peer Y."/>
            <person name="Rokhsar D."/>
        </authorList>
    </citation>
    <scope>NUCLEOTIDE SEQUENCE [LARGE SCALE GENOMIC DNA]</scope>
    <source>
        <strain evidence="2">cv. Nisqually</strain>
    </source>
</reference>
<name>A0ACC0SYH1_POPTR</name>
<sequence length="112" mass="12767">MRRNASKSNNKLLYIKQEGNLTRQLSSYNQNVRGSRLESEACSYLQIKVASLTGVHDRYHEMRKSQAKDSKGRRDIGFCYQTDLSSVGGGICRERGPKLSLYHIQIQEAQSK</sequence>
<evidence type="ECO:0000313" key="1">
    <source>
        <dbReference type="EMBL" id="KAI9394101.1"/>
    </source>
</evidence>
<gene>
    <name evidence="1" type="ORF">POPTR_005G051850v4</name>
</gene>
<dbReference type="EMBL" id="CM009294">
    <property type="protein sequence ID" value="KAI9394101.1"/>
    <property type="molecule type" value="Genomic_DNA"/>
</dbReference>
<proteinExistence type="predicted"/>
<evidence type="ECO:0000313" key="2">
    <source>
        <dbReference type="Proteomes" id="UP000006729"/>
    </source>
</evidence>
<comment type="caution">
    <text evidence="1">The sequence shown here is derived from an EMBL/GenBank/DDBJ whole genome shotgun (WGS) entry which is preliminary data.</text>
</comment>